<accession>A0ABR1VUT6</accession>
<protein>
    <submittedName>
        <fullName evidence="1">Uncharacterized protein</fullName>
    </submittedName>
</protein>
<dbReference type="RefSeq" id="XP_066665877.1">
    <property type="nucleotide sequence ID" value="XM_066813915.1"/>
</dbReference>
<evidence type="ECO:0000313" key="1">
    <source>
        <dbReference type="EMBL" id="KAK8074937.1"/>
    </source>
</evidence>
<reference evidence="1 2" key="1">
    <citation type="submission" date="2023-01" db="EMBL/GenBank/DDBJ databases">
        <title>Analysis of 21 Apiospora genomes using comparative genomics revels a genus with tremendous synthesis potential of carbohydrate active enzymes and secondary metabolites.</title>
        <authorList>
            <person name="Sorensen T."/>
        </authorList>
    </citation>
    <scope>NUCLEOTIDE SEQUENCE [LARGE SCALE GENOMIC DNA]</scope>
    <source>
        <strain evidence="1 2">CBS 114990</strain>
    </source>
</reference>
<keyword evidence="2" id="KW-1185">Reference proteome</keyword>
<proteinExistence type="predicted"/>
<gene>
    <name evidence="1" type="ORF">PG997_009600</name>
</gene>
<dbReference type="GeneID" id="92046975"/>
<organism evidence="1 2">
    <name type="scientific">Apiospora hydei</name>
    <dbReference type="NCBI Taxonomy" id="1337664"/>
    <lineage>
        <taxon>Eukaryota</taxon>
        <taxon>Fungi</taxon>
        <taxon>Dikarya</taxon>
        <taxon>Ascomycota</taxon>
        <taxon>Pezizomycotina</taxon>
        <taxon>Sordariomycetes</taxon>
        <taxon>Xylariomycetidae</taxon>
        <taxon>Amphisphaeriales</taxon>
        <taxon>Apiosporaceae</taxon>
        <taxon>Apiospora</taxon>
    </lineage>
</organism>
<sequence>MAHFKPEFNAREGPPSDWDDMKYLAFEPPLEFFTKPPKHLPAYFSTRMGTRPRRDPDVLPTSRDISPWDAAQIKEAADTIRTYCFPIFKHIKQPLSYHDLHSYWDSTDLWEFGVQNLWNVLQHLYWETQRELPDICSEVRVHVEEWVGVLLENLRCRESLLKWDEDEDGDDILGAFQPEDLKDLDGLDMYWLPLFIQLLDVLNVLW</sequence>
<dbReference type="Proteomes" id="UP001433268">
    <property type="component" value="Unassembled WGS sequence"/>
</dbReference>
<comment type="caution">
    <text evidence="1">The sequence shown here is derived from an EMBL/GenBank/DDBJ whole genome shotgun (WGS) entry which is preliminary data.</text>
</comment>
<name>A0ABR1VUT6_9PEZI</name>
<dbReference type="EMBL" id="JAQQWN010000007">
    <property type="protein sequence ID" value="KAK8074937.1"/>
    <property type="molecule type" value="Genomic_DNA"/>
</dbReference>
<evidence type="ECO:0000313" key="2">
    <source>
        <dbReference type="Proteomes" id="UP001433268"/>
    </source>
</evidence>